<dbReference type="eggNOG" id="COG0596">
    <property type="taxonomic scope" value="Bacteria"/>
</dbReference>
<dbReference type="Gene3D" id="3.40.50.1820">
    <property type="entry name" value="alpha/beta hydrolase"/>
    <property type="match status" value="1"/>
</dbReference>
<dbReference type="Pfam" id="PF00561">
    <property type="entry name" value="Abhydrolase_1"/>
    <property type="match status" value="1"/>
</dbReference>
<reference evidence="5" key="1">
    <citation type="submission" date="2017-04" db="EMBL/GenBank/DDBJ databases">
        <title>Function of individual gut microbiota members based on whole genome sequencing of pure cultures obtained from chicken caecum.</title>
        <authorList>
            <person name="Medvecky M."/>
            <person name="Cejkova D."/>
            <person name="Polansky O."/>
            <person name="Karasova D."/>
            <person name="Kubasova T."/>
            <person name="Cizek A."/>
            <person name="Rychlik I."/>
        </authorList>
    </citation>
    <scope>NUCLEOTIDE SEQUENCE [LARGE SCALE GENOMIC DNA]</scope>
    <source>
        <strain evidence="5">An70</strain>
    </source>
</reference>
<dbReference type="PANTHER" id="PTHR43248">
    <property type="entry name" value="2-SUCCINYL-6-HYDROXY-2,4-CYCLOHEXADIENE-1-CARBOXYLATE SYNTHASE"/>
    <property type="match status" value="1"/>
</dbReference>
<dbReference type="InterPro" id="IPR051601">
    <property type="entry name" value="Serine_prot/Carboxylest_S33"/>
</dbReference>
<evidence type="ECO:0000259" key="3">
    <source>
        <dbReference type="Pfam" id="PF00561"/>
    </source>
</evidence>
<keyword evidence="5" id="KW-1185">Reference proteome</keyword>
<dbReference type="STRING" id="1118060.GCA_000311845_01266"/>
<dbReference type="PANTHER" id="PTHR43248:SF2">
    <property type="entry name" value="PROLYL AMINOPEPTIDASE"/>
    <property type="match status" value="1"/>
</dbReference>
<name>A0A1Y3U4M3_9ACTN</name>
<accession>A0A1Y3U4M3</accession>
<evidence type="ECO:0000256" key="1">
    <source>
        <dbReference type="ARBA" id="ARBA00010088"/>
    </source>
</evidence>
<protein>
    <submittedName>
        <fullName evidence="4">Proline iminopeptidase</fullName>
    </submittedName>
</protein>
<evidence type="ECO:0000313" key="5">
    <source>
        <dbReference type="Proteomes" id="UP000196560"/>
    </source>
</evidence>
<sequence length="521" mass="56076">MTKLASYYVPGLYVEDFSIDVPLDWRGLEPATLAVGIGVRHGAFPDPIPGATESIKLFYRTLCAPEHAHDDLPLLVFLQGGPGGEGPRPTSPTADGWIAEAIKHFRVVLPDQRGTGRSSRVSGQTMARLAAACGADMAHGAGGTAAGTAMAAGKSAASAVRDNAGTEAEAATLPAKGTPAATAARAQADFLKRFLARSIVYDFEYLRLTAFGGRPWTTLGQSYGGFLTLTYLSLFPEGVAASFTCGGIPHVPASAAEVYAHTFPRMAAKTGQYYARYPEDAMRVAAVADRVAAGGVTLPDGSPLTVERLQLLGSDFGMKPSFERMHWLFDHAFEEGDGSVPTKDPAGLALSDGFLMSVLERTSTAANPLYWTLQEFIYADGMTEPIGWAAEHEKASRAAFGTSERPLLFTGEACFPWMFAQMPELKPFEAAVSLLMEDDQFDRIYDQVRLAANEVPLQAAVYFDDMYVDSGLQLDTLSRVGASHAWVTNEFEHDGLHGDAVFKHLFEEALNRGDLERALRS</sequence>
<gene>
    <name evidence="4" type="ORF">B5G21_03340</name>
</gene>
<comment type="similarity">
    <text evidence="1">Belongs to the peptidase S33 family.</text>
</comment>
<dbReference type="AlphaFoldDB" id="A0A1Y3U4M3"/>
<evidence type="ECO:0000256" key="2">
    <source>
        <dbReference type="ARBA" id="ARBA00022801"/>
    </source>
</evidence>
<dbReference type="SUPFAM" id="SSF53474">
    <property type="entry name" value="alpha/beta-Hydrolases"/>
    <property type="match status" value="1"/>
</dbReference>
<proteinExistence type="inferred from homology"/>
<dbReference type="GO" id="GO:0016787">
    <property type="term" value="F:hydrolase activity"/>
    <property type="evidence" value="ECO:0007669"/>
    <property type="project" value="UniProtKB-KW"/>
</dbReference>
<keyword evidence="2" id="KW-0378">Hydrolase</keyword>
<organism evidence="4 5">
    <name type="scientific">Enorma massiliensis</name>
    <dbReference type="NCBI Taxonomy" id="1472761"/>
    <lineage>
        <taxon>Bacteria</taxon>
        <taxon>Bacillati</taxon>
        <taxon>Actinomycetota</taxon>
        <taxon>Coriobacteriia</taxon>
        <taxon>Coriobacteriales</taxon>
        <taxon>Coriobacteriaceae</taxon>
        <taxon>Enorma</taxon>
    </lineage>
</organism>
<dbReference type="RefSeq" id="WP_087186030.1">
    <property type="nucleotide sequence ID" value="NZ_NFHO01000003.1"/>
</dbReference>
<dbReference type="Proteomes" id="UP000196560">
    <property type="component" value="Unassembled WGS sequence"/>
</dbReference>
<dbReference type="InterPro" id="IPR029058">
    <property type="entry name" value="AB_hydrolase_fold"/>
</dbReference>
<evidence type="ECO:0000313" key="4">
    <source>
        <dbReference type="EMBL" id="OUN43734.1"/>
    </source>
</evidence>
<dbReference type="InterPro" id="IPR000073">
    <property type="entry name" value="AB_hydrolase_1"/>
</dbReference>
<feature type="domain" description="AB hydrolase-1" evidence="3">
    <location>
        <begin position="73"/>
        <end position="268"/>
    </location>
</feature>
<comment type="caution">
    <text evidence="4">The sequence shown here is derived from an EMBL/GenBank/DDBJ whole genome shotgun (WGS) entry which is preliminary data.</text>
</comment>
<dbReference type="EMBL" id="NFHO01000003">
    <property type="protein sequence ID" value="OUN43734.1"/>
    <property type="molecule type" value="Genomic_DNA"/>
</dbReference>